<dbReference type="Proteomes" id="UP001164250">
    <property type="component" value="Chromosome 3"/>
</dbReference>
<gene>
    <name evidence="1" type="ORF">Patl1_03905</name>
</gene>
<name>A0ACC1BU05_9ROSI</name>
<dbReference type="EMBL" id="CM047899">
    <property type="protein sequence ID" value="KAJ0102465.1"/>
    <property type="molecule type" value="Genomic_DNA"/>
</dbReference>
<evidence type="ECO:0000313" key="2">
    <source>
        <dbReference type="Proteomes" id="UP001164250"/>
    </source>
</evidence>
<organism evidence="1 2">
    <name type="scientific">Pistacia atlantica</name>
    <dbReference type="NCBI Taxonomy" id="434234"/>
    <lineage>
        <taxon>Eukaryota</taxon>
        <taxon>Viridiplantae</taxon>
        <taxon>Streptophyta</taxon>
        <taxon>Embryophyta</taxon>
        <taxon>Tracheophyta</taxon>
        <taxon>Spermatophyta</taxon>
        <taxon>Magnoliopsida</taxon>
        <taxon>eudicotyledons</taxon>
        <taxon>Gunneridae</taxon>
        <taxon>Pentapetalae</taxon>
        <taxon>rosids</taxon>
        <taxon>malvids</taxon>
        <taxon>Sapindales</taxon>
        <taxon>Anacardiaceae</taxon>
        <taxon>Pistacia</taxon>
    </lineage>
</organism>
<sequence>MVEVGVKFLKKMVVEGTAADQLALNMLIMECCKTGELGKAFDLLNVMNKLDINTYNAIITGLNRVSAFQESHSVVHDIMGDLQGAFKLRDEMEALQVNPCDIAESAMVRGLALCGKVEEAMLVLNCMLRMRLVPTVATFMTLMYKFCKEANFVEVLKLKGIMEHFGVKLDVVAYNVLISGLCAHGDVMAAFELYEEIKQRGLWPNTTTYTVLIDAISKEENFVKGELLLKDLQERKMISWDWDGSTQHLHEGLMIVLQKLKTFSRKRKK</sequence>
<accession>A0ACC1BU05</accession>
<reference evidence="2" key="1">
    <citation type="journal article" date="2023" name="G3 (Bethesda)">
        <title>Genome assembly and association tests identify interacting loci associated with vigor, precocity, and sex in interspecific pistachio rootstocks.</title>
        <authorList>
            <person name="Palmer W."/>
            <person name="Jacygrad E."/>
            <person name="Sagayaradj S."/>
            <person name="Cavanaugh K."/>
            <person name="Han R."/>
            <person name="Bertier L."/>
            <person name="Beede B."/>
            <person name="Kafkas S."/>
            <person name="Golino D."/>
            <person name="Preece J."/>
            <person name="Michelmore R."/>
        </authorList>
    </citation>
    <scope>NUCLEOTIDE SEQUENCE [LARGE SCALE GENOMIC DNA]</scope>
</reference>
<evidence type="ECO:0000313" key="1">
    <source>
        <dbReference type="EMBL" id="KAJ0102465.1"/>
    </source>
</evidence>
<protein>
    <submittedName>
        <fullName evidence="1">Uncharacterized protein</fullName>
    </submittedName>
</protein>
<proteinExistence type="predicted"/>
<keyword evidence="2" id="KW-1185">Reference proteome</keyword>
<comment type="caution">
    <text evidence="1">The sequence shown here is derived from an EMBL/GenBank/DDBJ whole genome shotgun (WGS) entry which is preliminary data.</text>
</comment>